<name>A0A0H5AHC5_ACTPL</name>
<proteinExistence type="predicted"/>
<accession>A0A0H5AHC5</accession>
<gene>
    <name evidence="1" type="primary">cps14C</name>
</gene>
<evidence type="ECO:0008006" key="2">
    <source>
        <dbReference type="Google" id="ProtNLM"/>
    </source>
</evidence>
<dbReference type="ESTHER" id="actpl-a0a0h5ahc5">
    <property type="family name" value="Asp2"/>
</dbReference>
<dbReference type="RefSeq" id="WP_237592697.1">
    <property type="nucleotide sequence ID" value="NZ_CP031860.1"/>
</dbReference>
<dbReference type="SUPFAM" id="SSF53474">
    <property type="entry name" value="alpha/beta-Hydrolases"/>
    <property type="match status" value="1"/>
</dbReference>
<dbReference type="InterPro" id="IPR022267">
    <property type="entry name" value="Asp2"/>
</dbReference>
<dbReference type="Pfam" id="PF16929">
    <property type="entry name" value="Asp2"/>
    <property type="match status" value="1"/>
</dbReference>
<sequence>MKEMNFNATNNIVVKYKHKKSKYDFNHVIFVFSGFLNASPGNYDFSNALNDCPCDIIWINDEFEKMYTYYMCINMDFKVEEAITEFIYSKISELGLNKNHATLTGFSKGGSAALYYGLKLNFSNIVVSVPQMKIGSYIENNWKQVASHMMGKNYTIVDKNYLDNILYKLLCQDTFLSRNIYLLTSEKDVQYSTEIVPYLSFFQKYTNFNLLKTHSAFVREHNQVTSHHVPLLLSIYYALATDAIPTYSGGEVNFFGRLLFSDKNPTNEMVIDLRVAKIINSHLFLEGVSFLQGNDLIEYSDVNYYLVLKLGESNIKLDLAKAHRPALTREFFNGKSLTIYDKAWFTTYQYKGIDISVLPKGKYQLSLGIQLSKGLSKVSVLKDSRNIVRTDTENRYKLLSENNILYLEIL</sequence>
<protein>
    <recommendedName>
        <fullName evidence="2">Accessory Sec system protein Asp2</fullName>
    </recommendedName>
</protein>
<dbReference type="AlphaFoldDB" id="A0A0H5AHC5"/>
<organism evidence="1">
    <name type="scientific">Actinobacillus pleuropneumoniae</name>
    <name type="common">Haemophilus pleuropneumoniae</name>
    <dbReference type="NCBI Taxonomy" id="715"/>
    <lineage>
        <taxon>Bacteria</taxon>
        <taxon>Pseudomonadati</taxon>
        <taxon>Pseudomonadota</taxon>
        <taxon>Gammaproteobacteria</taxon>
        <taxon>Pasteurellales</taxon>
        <taxon>Pasteurellaceae</taxon>
        <taxon>Actinobacillus</taxon>
    </lineage>
</organism>
<evidence type="ECO:0000313" key="1">
    <source>
        <dbReference type="EMBL" id="BAR88564.1"/>
    </source>
</evidence>
<dbReference type="EMBL" id="AB810251">
    <property type="protein sequence ID" value="BAR88564.1"/>
    <property type="molecule type" value="Genomic_DNA"/>
</dbReference>
<dbReference type="GO" id="GO:0015031">
    <property type="term" value="P:protein transport"/>
    <property type="evidence" value="ECO:0007669"/>
    <property type="project" value="InterPro"/>
</dbReference>
<dbReference type="InterPro" id="IPR029058">
    <property type="entry name" value="AB_hydrolase_fold"/>
</dbReference>
<reference evidence="1" key="1">
    <citation type="journal article" date="2015" name="J. Vet. Med. Sci.">
        <title>The genetic organization of the capsular polysaccharide biosynthesis region of Actinobacillus pleuropneumoniae serotype 14.</title>
        <authorList>
            <person name="Ito H."/>
        </authorList>
    </citation>
    <scope>NUCLEOTIDE SEQUENCE</scope>
    <source>
        <strain evidence="1">3906</strain>
    </source>
</reference>